<keyword evidence="5" id="KW-0460">Magnesium</keyword>
<feature type="domain" description="Alpha-D-phosphohexomutase alpha/beta/alpha" evidence="8">
    <location>
        <begin position="169"/>
        <end position="255"/>
    </location>
</feature>
<dbReference type="Proteomes" id="UP000318405">
    <property type="component" value="Unassembled WGS sequence"/>
</dbReference>
<dbReference type="Gene3D" id="3.30.310.50">
    <property type="entry name" value="Alpha-D-phosphohexomutase, C-terminal domain"/>
    <property type="match status" value="1"/>
</dbReference>
<dbReference type="PANTHER" id="PTHR43771">
    <property type="entry name" value="PHOSPHOMANNOMUTASE"/>
    <property type="match status" value="1"/>
</dbReference>
<gene>
    <name evidence="10" type="ORF">FOZ76_03685</name>
</gene>
<keyword evidence="11" id="KW-1185">Reference proteome</keyword>
<dbReference type="InterPro" id="IPR005844">
    <property type="entry name" value="A-D-PHexomutase_a/b/a-I"/>
</dbReference>
<sequence length="459" mass="48665">MQPIGTHHGTRHGGWTRGARHWPSHIDPGYARLLGAVLAGWMRERGADALLLGHEGRAADVELAAALQAGARSSGVRVFDAGPSTAPLLRFGARLLGTRTLIHIGSAWHAEHATLFEIEHDGVAGDEDFIAELQMRMLLPTPRAGLPGGYTLARLAPAYTSRLACDIRLPRPRRIALDAGAGATGRLVEGALRALGCEVVQLFFEGEAAGAEPAWQPADPGSLQALRYCLKYSGADVGIAMDAAGTRTVLVRPDGQCIGADAQLILFARDLLTRQPGARVVIDMQSSRSVASAVRAAGGLPILAHAEQIRARMRETGALLGGDALGRLHLQDRWHAGADAVYAAARLIELAESLGDTATRLPAPTHATPPCLVDTGNVEPERLLASLAEEKAFAGAYRSADRDGVRVDYSDGFGAASAATGVRGMVVRFEADSAQALARIQAAFRRQLRRVAPRLPFTF</sequence>
<evidence type="ECO:0000259" key="9">
    <source>
        <dbReference type="Pfam" id="PF02880"/>
    </source>
</evidence>
<feature type="domain" description="Alpha-D-phosphohexomutase alpha/beta/alpha" evidence="7">
    <location>
        <begin position="25"/>
        <end position="104"/>
    </location>
</feature>
<dbReference type="EC" id="5.4.2.2" evidence="10"/>
<evidence type="ECO:0000313" key="11">
    <source>
        <dbReference type="Proteomes" id="UP000318405"/>
    </source>
</evidence>
<dbReference type="PANTHER" id="PTHR43771:SF2">
    <property type="entry name" value="PHOSPHOMANNOMUTASE_PHOSPHOGLUCOMUTASE"/>
    <property type="match status" value="1"/>
</dbReference>
<dbReference type="AlphaFoldDB" id="A0A556AY75"/>
<protein>
    <submittedName>
        <fullName evidence="10">Phosphomannomutase/phosphoglucomutase</fullName>
        <ecNumber evidence="10">5.4.2.2</ecNumber>
        <ecNumber evidence="10">5.4.2.8</ecNumber>
    </submittedName>
</protein>
<dbReference type="InterPro" id="IPR016055">
    <property type="entry name" value="A-D-PHexomutase_a/b/a-I/II/III"/>
</dbReference>
<comment type="cofactor">
    <cofactor evidence="1">
        <name>Mg(2+)</name>
        <dbReference type="ChEBI" id="CHEBI:18420"/>
    </cofactor>
</comment>
<dbReference type="EC" id="5.4.2.8" evidence="10"/>
<evidence type="ECO:0000256" key="1">
    <source>
        <dbReference type="ARBA" id="ARBA00001946"/>
    </source>
</evidence>
<evidence type="ECO:0000259" key="7">
    <source>
        <dbReference type="Pfam" id="PF02878"/>
    </source>
</evidence>
<dbReference type="SUPFAM" id="SSF55957">
    <property type="entry name" value="Phosphoglucomutase, C-terminal domain"/>
    <property type="match status" value="1"/>
</dbReference>
<dbReference type="GO" id="GO:0005975">
    <property type="term" value="P:carbohydrate metabolic process"/>
    <property type="evidence" value="ECO:0007669"/>
    <property type="project" value="InterPro"/>
</dbReference>
<dbReference type="InterPro" id="IPR005846">
    <property type="entry name" value="A-D-PHexomutase_a/b/a-III"/>
</dbReference>
<dbReference type="Pfam" id="PF02879">
    <property type="entry name" value="PGM_PMM_II"/>
    <property type="match status" value="1"/>
</dbReference>
<accession>A0A556AY75</accession>
<evidence type="ECO:0000256" key="3">
    <source>
        <dbReference type="ARBA" id="ARBA00022553"/>
    </source>
</evidence>
<evidence type="ECO:0000259" key="8">
    <source>
        <dbReference type="Pfam" id="PF02879"/>
    </source>
</evidence>
<dbReference type="RefSeq" id="WP_143946785.1">
    <property type="nucleotide sequence ID" value="NZ_BAABMB010000004.1"/>
</dbReference>
<organism evidence="10 11">
    <name type="scientific">Verticiella sediminum</name>
    <dbReference type="NCBI Taxonomy" id="1247510"/>
    <lineage>
        <taxon>Bacteria</taxon>
        <taxon>Pseudomonadati</taxon>
        <taxon>Pseudomonadota</taxon>
        <taxon>Betaproteobacteria</taxon>
        <taxon>Burkholderiales</taxon>
        <taxon>Alcaligenaceae</taxon>
        <taxon>Verticiella</taxon>
    </lineage>
</organism>
<proteinExistence type="inferred from homology"/>
<dbReference type="GO" id="GO:0004615">
    <property type="term" value="F:phosphomannomutase activity"/>
    <property type="evidence" value="ECO:0007669"/>
    <property type="project" value="UniProtKB-EC"/>
</dbReference>
<dbReference type="Pfam" id="PF02880">
    <property type="entry name" value="PGM_PMM_III"/>
    <property type="match status" value="1"/>
</dbReference>
<dbReference type="GO" id="GO:0046872">
    <property type="term" value="F:metal ion binding"/>
    <property type="evidence" value="ECO:0007669"/>
    <property type="project" value="UniProtKB-KW"/>
</dbReference>
<name>A0A556AY75_9BURK</name>
<evidence type="ECO:0000256" key="5">
    <source>
        <dbReference type="ARBA" id="ARBA00022842"/>
    </source>
</evidence>
<dbReference type="InterPro" id="IPR036900">
    <property type="entry name" value="A-D-PHexomutase_C_sf"/>
</dbReference>
<keyword evidence="6 10" id="KW-0413">Isomerase</keyword>
<reference evidence="10 11" key="1">
    <citation type="submission" date="2019-07" db="EMBL/GenBank/DDBJ databases">
        <title>Qingshengfaniella alkalisoli gen. nov., sp. nov., isolated from saline soil.</title>
        <authorList>
            <person name="Xu L."/>
            <person name="Huang X.-X."/>
            <person name="Sun J.-Q."/>
        </authorList>
    </citation>
    <scope>NUCLEOTIDE SEQUENCE [LARGE SCALE GENOMIC DNA]</scope>
    <source>
        <strain evidence="10 11">DSM 27279</strain>
    </source>
</reference>
<evidence type="ECO:0000256" key="2">
    <source>
        <dbReference type="ARBA" id="ARBA00010231"/>
    </source>
</evidence>
<evidence type="ECO:0000256" key="6">
    <source>
        <dbReference type="ARBA" id="ARBA00023235"/>
    </source>
</evidence>
<keyword evidence="3" id="KW-0597">Phosphoprotein</keyword>
<comment type="similarity">
    <text evidence="2">Belongs to the phosphohexose mutase family.</text>
</comment>
<dbReference type="GO" id="GO:0004614">
    <property type="term" value="F:phosphoglucomutase activity"/>
    <property type="evidence" value="ECO:0007669"/>
    <property type="project" value="UniProtKB-EC"/>
</dbReference>
<dbReference type="SUPFAM" id="SSF53738">
    <property type="entry name" value="Phosphoglucomutase, first 3 domains"/>
    <property type="match status" value="3"/>
</dbReference>
<dbReference type="Pfam" id="PF02878">
    <property type="entry name" value="PGM_PMM_I"/>
    <property type="match status" value="1"/>
</dbReference>
<comment type="caution">
    <text evidence="10">The sequence shown here is derived from an EMBL/GenBank/DDBJ whole genome shotgun (WGS) entry which is preliminary data.</text>
</comment>
<dbReference type="InterPro" id="IPR005845">
    <property type="entry name" value="A-D-PHexomutase_a/b/a-II"/>
</dbReference>
<keyword evidence="4" id="KW-0479">Metal-binding</keyword>
<evidence type="ECO:0000256" key="4">
    <source>
        <dbReference type="ARBA" id="ARBA00022723"/>
    </source>
</evidence>
<evidence type="ECO:0000313" key="10">
    <source>
        <dbReference type="EMBL" id="TSH97903.1"/>
    </source>
</evidence>
<dbReference type="OrthoDB" id="9803322at2"/>
<dbReference type="Gene3D" id="3.40.120.10">
    <property type="entry name" value="Alpha-D-Glucose-1,6-Bisphosphate, subunit A, domain 3"/>
    <property type="match status" value="3"/>
</dbReference>
<dbReference type="EMBL" id="VLTJ01000007">
    <property type="protein sequence ID" value="TSH97903.1"/>
    <property type="molecule type" value="Genomic_DNA"/>
</dbReference>
<feature type="domain" description="Alpha-D-phosphohexomutase alpha/beta/alpha" evidence="9">
    <location>
        <begin position="261"/>
        <end position="358"/>
    </location>
</feature>